<reference evidence="2 3" key="1">
    <citation type="submission" date="2018-05" db="EMBL/GenBank/DDBJ databases">
        <title>Genomic Encyclopedia of Type Strains, Phase IV (KMG-IV): sequencing the most valuable type-strain genomes for metagenomic binning, comparative biology and taxonomic classification.</title>
        <authorList>
            <person name="Goeker M."/>
        </authorList>
    </citation>
    <scope>NUCLEOTIDE SEQUENCE [LARGE SCALE GENOMIC DNA]</scope>
    <source>
        <strain evidence="2 3">DSM 44717</strain>
    </source>
</reference>
<proteinExistence type="predicted"/>
<organism evidence="2 3">
    <name type="scientific">Nocardia neocaledoniensis</name>
    <dbReference type="NCBI Taxonomy" id="236511"/>
    <lineage>
        <taxon>Bacteria</taxon>
        <taxon>Bacillati</taxon>
        <taxon>Actinomycetota</taxon>
        <taxon>Actinomycetes</taxon>
        <taxon>Mycobacteriales</taxon>
        <taxon>Nocardiaceae</taxon>
        <taxon>Nocardia</taxon>
    </lineage>
</organism>
<comment type="caution">
    <text evidence="2">The sequence shown here is derived from an EMBL/GenBank/DDBJ whole genome shotgun (WGS) entry which is preliminary data.</text>
</comment>
<evidence type="ECO:0000313" key="2">
    <source>
        <dbReference type="EMBL" id="PWV77933.1"/>
    </source>
</evidence>
<protein>
    <submittedName>
        <fullName evidence="2">Uncharacterized protein</fullName>
    </submittedName>
</protein>
<accession>A0A317NST4</accession>
<evidence type="ECO:0000313" key="3">
    <source>
        <dbReference type="Proteomes" id="UP000246410"/>
    </source>
</evidence>
<feature type="region of interest" description="Disordered" evidence="1">
    <location>
        <begin position="60"/>
        <end position="88"/>
    </location>
</feature>
<dbReference type="EMBL" id="QGTL01000003">
    <property type="protein sequence ID" value="PWV77933.1"/>
    <property type="molecule type" value="Genomic_DNA"/>
</dbReference>
<keyword evidence="3" id="KW-1185">Reference proteome</keyword>
<sequence>MFYLTHHSVVAYRKGLSMASPLLDFIVGPAASEVAGSALRFIHDQLLGSPIADFFTGSATPDNNMGSSTGDHNLGSSTGDHQWGSTYP</sequence>
<name>A0A317NST4_9NOCA</name>
<evidence type="ECO:0000256" key="1">
    <source>
        <dbReference type="SAM" id="MobiDB-lite"/>
    </source>
</evidence>
<dbReference type="AlphaFoldDB" id="A0A317NST4"/>
<dbReference type="Proteomes" id="UP000246410">
    <property type="component" value="Unassembled WGS sequence"/>
</dbReference>
<gene>
    <name evidence="2" type="ORF">DFR69_103533</name>
</gene>